<keyword evidence="3" id="KW-0813">Transport</keyword>
<comment type="similarity">
    <text evidence="2">Belongs to the major facilitator superfamily.</text>
</comment>
<evidence type="ECO:0000256" key="2">
    <source>
        <dbReference type="ARBA" id="ARBA00008335"/>
    </source>
</evidence>
<dbReference type="PANTHER" id="PTHR23511:SF5">
    <property type="entry name" value="MAJOR FACILITATOR-TYPE TRANSPORTER HXNZ-RELATED"/>
    <property type="match status" value="1"/>
</dbReference>
<dbReference type="GO" id="GO:0016020">
    <property type="term" value="C:membrane"/>
    <property type="evidence" value="ECO:0007669"/>
    <property type="project" value="UniProtKB-SubCell"/>
</dbReference>
<keyword evidence="4 7" id="KW-0812">Transmembrane</keyword>
<dbReference type="InterPro" id="IPR005828">
    <property type="entry name" value="MFS_sugar_transport-like"/>
</dbReference>
<feature type="transmembrane region" description="Helical" evidence="7">
    <location>
        <begin position="180"/>
        <end position="201"/>
    </location>
</feature>
<dbReference type="GO" id="GO:0022857">
    <property type="term" value="F:transmembrane transporter activity"/>
    <property type="evidence" value="ECO:0007669"/>
    <property type="project" value="InterPro"/>
</dbReference>
<feature type="domain" description="Major facilitator superfamily (MFS) profile" evidence="8">
    <location>
        <begin position="56"/>
        <end position="474"/>
    </location>
</feature>
<feature type="transmembrane region" description="Helical" evidence="7">
    <location>
        <begin position="289"/>
        <end position="314"/>
    </location>
</feature>
<evidence type="ECO:0000256" key="5">
    <source>
        <dbReference type="ARBA" id="ARBA00022989"/>
    </source>
</evidence>
<dbReference type="SUPFAM" id="SSF103473">
    <property type="entry name" value="MFS general substrate transporter"/>
    <property type="match status" value="1"/>
</dbReference>
<feature type="transmembrane region" description="Helical" evidence="7">
    <location>
        <begin position="90"/>
        <end position="110"/>
    </location>
</feature>
<feature type="transmembrane region" description="Helical" evidence="7">
    <location>
        <begin position="386"/>
        <end position="408"/>
    </location>
</feature>
<evidence type="ECO:0000256" key="4">
    <source>
        <dbReference type="ARBA" id="ARBA00022692"/>
    </source>
</evidence>
<dbReference type="KEGG" id="ccat:101452873"/>
<feature type="transmembrane region" description="Helical" evidence="7">
    <location>
        <begin position="122"/>
        <end position="141"/>
    </location>
</feature>
<dbReference type="Pfam" id="PF00083">
    <property type="entry name" value="Sugar_tr"/>
    <property type="match status" value="1"/>
</dbReference>
<dbReference type="GeneID" id="101452873"/>
<feature type="transmembrane region" description="Helical" evidence="7">
    <location>
        <begin position="334"/>
        <end position="355"/>
    </location>
</feature>
<dbReference type="EMBL" id="GAMC01005626">
    <property type="protein sequence ID" value="JAC00930.1"/>
    <property type="molecule type" value="mRNA"/>
</dbReference>
<dbReference type="InterPro" id="IPR020846">
    <property type="entry name" value="MFS_dom"/>
</dbReference>
<feature type="transmembrane region" description="Helical" evidence="7">
    <location>
        <begin position="56"/>
        <end position="78"/>
    </location>
</feature>
<dbReference type="PROSITE" id="PS50850">
    <property type="entry name" value="MFS"/>
    <property type="match status" value="1"/>
</dbReference>
<dbReference type="Gene3D" id="1.20.1250.20">
    <property type="entry name" value="MFS general substrate transporter like domains"/>
    <property type="match status" value="1"/>
</dbReference>
<reference evidence="9" key="1">
    <citation type="submission" date="2013-07" db="EMBL/GenBank/DDBJ databases">
        <authorList>
            <person name="Geib S."/>
        </authorList>
    </citation>
    <scope>NUCLEOTIDE SEQUENCE</scope>
</reference>
<sequence length="476" mass="53167">MNVEHHYEDILELQMARHCQNELLNIDGELDIHSGDTYTVQQAVNLLGFGWFHVKLSLLVGLCWMADSMEMTILSIIGPTMQCEWEISTFQKALLTTIVFLGMMISPTFWSQLSDRYGRKSALTFCGVLLVLYGLLSSVAPNFTWLIILRGLVGFSIGCVPQSVTLYAEFLPSKHKGKCVVLMDCFWALGACFEIALALAIYPNFGWRWLLGLSAAPLLLFTSLTPWLTESARFHTLNGNNDKAVQVLNQIAKDNNRQMLIGRLATDFETDSPLQMRTLFKPELRKKTLLLWFLWMSCAFCYYGLVLISAELFLKDKADAEPNHKCSRFDTKDFMDLMWITFSEFPGIFSTIAVIKRYGKKKTMALQFLIFSGCVSLLTVTKSRIYTTSVLFIARGVISGLFQAAYIYTPEIYPNNLRSLGVGGCSTIARIGAMATPFVSQVLLQSSSSGALFVYSLVGLSAAAVCIILPDSQILA</sequence>
<evidence type="ECO:0000259" key="8">
    <source>
        <dbReference type="PROSITE" id="PS50850"/>
    </source>
</evidence>
<dbReference type="OrthoDB" id="4139357at2759"/>
<feature type="transmembrane region" description="Helical" evidence="7">
    <location>
        <begin position="147"/>
        <end position="168"/>
    </location>
</feature>
<keyword evidence="5 7" id="KW-1133">Transmembrane helix</keyword>
<evidence type="ECO:0000256" key="7">
    <source>
        <dbReference type="SAM" id="Phobius"/>
    </source>
</evidence>
<comment type="subcellular location">
    <subcellularLocation>
        <location evidence="1">Membrane</location>
        <topology evidence="1">Multi-pass membrane protein</topology>
    </subcellularLocation>
</comment>
<evidence type="ECO:0000256" key="3">
    <source>
        <dbReference type="ARBA" id="ARBA00022448"/>
    </source>
</evidence>
<dbReference type="PANTHER" id="PTHR23511">
    <property type="entry name" value="SYNAPTIC VESICLE GLYCOPROTEIN 2"/>
    <property type="match status" value="1"/>
</dbReference>
<accession>W8CAL6</accession>
<reference evidence="9" key="2">
    <citation type="journal article" date="2014" name="BMC Genomics">
        <title>A genomic perspective to assessing quality of mass-reared SIT flies used in Mediterranean fruit fly (Ceratitis capitata) eradication in California.</title>
        <authorList>
            <person name="Calla B."/>
            <person name="Hall B."/>
            <person name="Hou S."/>
            <person name="Geib S.M."/>
        </authorList>
    </citation>
    <scope>NUCLEOTIDE SEQUENCE</scope>
</reference>
<dbReference type="AlphaFoldDB" id="W8CAL6"/>
<evidence type="ECO:0000256" key="1">
    <source>
        <dbReference type="ARBA" id="ARBA00004141"/>
    </source>
</evidence>
<name>W8CAL6_CERCA</name>
<proteinExistence type="evidence at transcript level"/>
<keyword evidence="6 7" id="KW-0472">Membrane</keyword>
<feature type="transmembrane region" description="Helical" evidence="7">
    <location>
        <begin position="452"/>
        <end position="470"/>
    </location>
</feature>
<dbReference type="InterPro" id="IPR036259">
    <property type="entry name" value="MFS_trans_sf"/>
</dbReference>
<evidence type="ECO:0000256" key="6">
    <source>
        <dbReference type="ARBA" id="ARBA00023136"/>
    </source>
</evidence>
<evidence type="ECO:0000313" key="9">
    <source>
        <dbReference type="EMBL" id="JAC00930.1"/>
    </source>
</evidence>
<gene>
    <name evidence="9" type="primary">SVOP</name>
</gene>
<feature type="transmembrane region" description="Helical" evidence="7">
    <location>
        <begin position="207"/>
        <end position="228"/>
    </location>
</feature>
<organism evidence="9">
    <name type="scientific">Ceratitis capitata</name>
    <name type="common">Mediterranean fruit fly</name>
    <name type="synonym">Tephritis capitata</name>
    <dbReference type="NCBI Taxonomy" id="7213"/>
    <lineage>
        <taxon>Eukaryota</taxon>
        <taxon>Metazoa</taxon>
        <taxon>Ecdysozoa</taxon>
        <taxon>Arthropoda</taxon>
        <taxon>Hexapoda</taxon>
        <taxon>Insecta</taxon>
        <taxon>Pterygota</taxon>
        <taxon>Neoptera</taxon>
        <taxon>Endopterygota</taxon>
        <taxon>Diptera</taxon>
        <taxon>Brachycera</taxon>
        <taxon>Muscomorpha</taxon>
        <taxon>Tephritoidea</taxon>
        <taxon>Tephritidae</taxon>
        <taxon>Ceratitis</taxon>
        <taxon>Ceratitis</taxon>
    </lineage>
</organism>
<protein>
    <submittedName>
        <fullName evidence="9">Synaptic vesicle 2-related protein</fullName>
    </submittedName>
</protein>